<dbReference type="EMBL" id="BAAADJ010000021">
    <property type="protein sequence ID" value="GAA0330112.1"/>
    <property type="molecule type" value="Genomic_DNA"/>
</dbReference>
<protein>
    <recommendedName>
        <fullName evidence="3">DUF3231 family protein</fullName>
    </recommendedName>
</protein>
<evidence type="ECO:0008006" key="3">
    <source>
        <dbReference type="Google" id="ProtNLM"/>
    </source>
</evidence>
<sequence>MNNVNLTASEIGMLWTQYIQNSMSIQILRYFYQTAEDGDIKSVVKEALRIAEYVTEDVKAIFRDEQLPIPNGFNENDVNLDAPKLFLDPFMLTFIENMGKAGSAAHGLSLGISSRKDIREFFSKTSIDTIQLFNMCVDVALEKGLFVRSPQIDVQNEVEYIEGKKYLSPFYKRVLNTVEIVHLFENIKTNIVGEMICTAFAQTTTSKEIKAYMKRGKEISAKHVKVFSDIFRESAINPPMGSNGFVTDNSSSVFSDRLMMFLMSVLSATGQGNYSTASTASMRFDLAITYQRLSAEIALYAKDGIDILIKHKWLEEPPQALDREEIVKKTKK</sequence>
<dbReference type="InterPro" id="IPR021617">
    <property type="entry name" value="DUF3231"/>
</dbReference>
<evidence type="ECO:0000313" key="1">
    <source>
        <dbReference type="EMBL" id="GAA0330112.1"/>
    </source>
</evidence>
<dbReference type="InterPro" id="IPR012347">
    <property type="entry name" value="Ferritin-like"/>
</dbReference>
<reference evidence="1 2" key="1">
    <citation type="journal article" date="2019" name="Int. J. Syst. Evol. Microbiol.">
        <title>The Global Catalogue of Microorganisms (GCM) 10K type strain sequencing project: providing services to taxonomists for standard genome sequencing and annotation.</title>
        <authorList>
            <consortium name="The Broad Institute Genomics Platform"/>
            <consortium name="The Broad Institute Genome Sequencing Center for Infectious Disease"/>
            <person name="Wu L."/>
            <person name="Ma J."/>
        </authorList>
    </citation>
    <scope>NUCLEOTIDE SEQUENCE [LARGE SCALE GENOMIC DNA]</scope>
    <source>
        <strain evidence="1 2">JCM 9731</strain>
    </source>
</reference>
<evidence type="ECO:0000313" key="2">
    <source>
        <dbReference type="Proteomes" id="UP001500782"/>
    </source>
</evidence>
<proteinExistence type="predicted"/>
<accession>A0ABN0W9U8</accession>
<organism evidence="1 2">
    <name type="scientific">Bacillus carboniphilus</name>
    <dbReference type="NCBI Taxonomy" id="86663"/>
    <lineage>
        <taxon>Bacteria</taxon>
        <taxon>Bacillati</taxon>
        <taxon>Bacillota</taxon>
        <taxon>Bacilli</taxon>
        <taxon>Bacillales</taxon>
        <taxon>Bacillaceae</taxon>
        <taxon>Bacillus</taxon>
    </lineage>
</organism>
<gene>
    <name evidence="1" type="ORF">GCM10008967_20770</name>
</gene>
<dbReference type="Pfam" id="PF11553">
    <property type="entry name" value="DUF3231"/>
    <property type="match status" value="2"/>
</dbReference>
<comment type="caution">
    <text evidence="1">The sequence shown here is derived from an EMBL/GenBank/DDBJ whole genome shotgun (WGS) entry which is preliminary data.</text>
</comment>
<keyword evidence="2" id="KW-1185">Reference proteome</keyword>
<name>A0ABN0W9U8_9BACI</name>
<dbReference type="RefSeq" id="WP_343798798.1">
    <property type="nucleotide sequence ID" value="NZ_BAAADJ010000021.1"/>
</dbReference>
<dbReference type="Gene3D" id="1.20.1260.10">
    <property type="match status" value="2"/>
</dbReference>
<dbReference type="Proteomes" id="UP001500782">
    <property type="component" value="Unassembled WGS sequence"/>
</dbReference>